<keyword evidence="4" id="KW-1185">Reference proteome</keyword>
<sequence length="91" mass="10144">MDTTIDKELQETAIAFLKWARNKIENEPVDIDTMSLVPQIAGVACNMITHMKDQGAAESLEQFIQKLQQPDGKLALKEILSNTISDSLNKN</sequence>
<proteinExistence type="predicted"/>
<evidence type="ECO:0000313" key="4">
    <source>
        <dbReference type="Proteomes" id="UP000509327"/>
    </source>
</evidence>
<evidence type="ECO:0000313" key="1">
    <source>
        <dbReference type="EMBL" id="PYE49834.1"/>
    </source>
</evidence>
<gene>
    <name evidence="1" type="ORF">DFQ00_105338</name>
    <name evidence="2" type="ORF">HUB98_09155</name>
</gene>
<evidence type="ECO:0000313" key="2">
    <source>
        <dbReference type="EMBL" id="QKS56491.1"/>
    </source>
</evidence>
<dbReference type="OrthoDB" id="9868045at2"/>
<protein>
    <submittedName>
        <fullName evidence="1">Uncharacterized protein</fullName>
    </submittedName>
</protein>
<dbReference type="AlphaFoldDB" id="A0A2V4VKQ3"/>
<evidence type="ECO:0000313" key="3">
    <source>
        <dbReference type="Proteomes" id="UP000247790"/>
    </source>
</evidence>
<dbReference type="EMBL" id="QJSW01000005">
    <property type="protein sequence ID" value="PYE49834.1"/>
    <property type="molecule type" value="Genomic_DNA"/>
</dbReference>
<accession>A0A2V4VKQ3</accession>
<dbReference type="Proteomes" id="UP000509327">
    <property type="component" value="Chromosome"/>
</dbReference>
<reference evidence="1 3" key="1">
    <citation type="submission" date="2018-06" db="EMBL/GenBank/DDBJ databases">
        <title>Genomic Encyclopedia of Type Strains, Phase III (KMG-III): the genomes of soil and plant-associated and newly described type strains.</title>
        <authorList>
            <person name="Whitman W."/>
        </authorList>
    </citation>
    <scope>NUCLEOTIDE SEQUENCE [LARGE SCALE GENOMIC DNA]</scope>
    <source>
        <strain evidence="1 3">CECT 7022</strain>
    </source>
</reference>
<name>A0A2V4VKQ3_PAEBA</name>
<dbReference type="EMBL" id="CP054614">
    <property type="protein sequence ID" value="QKS56491.1"/>
    <property type="molecule type" value="Genomic_DNA"/>
</dbReference>
<dbReference type="RefSeq" id="WP_110896504.1">
    <property type="nucleotide sequence ID" value="NZ_CP054614.1"/>
</dbReference>
<reference evidence="2 4" key="2">
    <citation type="submission" date="2020-06" db="EMBL/GenBank/DDBJ databases">
        <title>Complete genome of Paenibacillus barcinonensis KACC11450.</title>
        <authorList>
            <person name="Kim M."/>
            <person name="Park Y.-J."/>
            <person name="Shin J.-H."/>
        </authorList>
    </citation>
    <scope>NUCLEOTIDE SEQUENCE [LARGE SCALE GENOMIC DNA]</scope>
    <source>
        <strain evidence="2 4">KACC11450</strain>
    </source>
</reference>
<dbReference type="Proteomes" id="UP000247790">
    <property type="component" value="Unassembled WGS sequence"/>
</dbReference>
<organism evidence="1 3">
    <name type="scientific">Paenibacillus barcinonensis</name>
    <dbReference type="NCBI Taxonomy" id="198119"/>
    <lineage>
        <taxon>Bacteria</taxon>
        <taxon>Bacillati</taxon>
        <taxon>Bacillota</taxon>
        <taxon>Bacilli</taxon>
        <taxon>Bacillales</taxon>
        <taxon>Paenibacillaceae</taxon>
        <taxon>Paenibacillus</taxon>
    </lineage>
</organism>